<accession>K1XWZ2</accession>
<dbReference type="AlphaFoldDB" id="K1XWZ2"/>
<sequence>MQESKEIGPHITTKEELDALYKNIQKSVDDEDTNILENKGE</sequence>
<organism evidence="1">
    <name type="scientific">uncultured bacterium</name>
    <name type="common">gcode 4</name>
    <dbReference type="NCBI Taxonomy" id="1234023"/>
    <lineage>
        <taxon>Bacteria</taxon>
        <taxon>environmental samples</taxon>
    </lineage>
</organism>
<protein>
    <submittedName>
        <fullName evidence="1">Uncharacterized protein</fullName>
    </submittedName>
</protein>
<gene>
    <name evidence="1" type="ORF">ACD_80C00145G0057</name>
</gene>
<dbReference type="EMBL" id="AMFJ01036152">
    <property type="protein sequence ID" value="EKD24923.1"/>
    <property type="molecule type" value="Genomic_DNA"/>
</dbReference>
<proteinExistence type="predicted"/>
<evidence type="ECO:0000313" key="1">
    <source>
        <dbReference type="EMBL" id="EKD24923.1"/>
    </source>
</evidence>
<reference evidence="1" key="1">
    <citation type="journal article" date="2012" name="Science">
        <title>Fermentation, hydrogen, and sulfur metabolism in multiple uncultivated bacterial phyla.</title>
        <authorList>
            <person name="Wrighton K.C."/>
            <person name="Thomas B.C."/>
            <person name="Sharon I."/>
            <person name="Miller C.S."/>
            <person name="Castelle C.J."/>
            <person name="VerBerkmoes N.C."/>
            <person name="Wilkins M.J."/>
            <person name="Hettich R.L."/>
            <person name="Lipton M.S."/>
            <person name="Williams K.H."/>
            <person name="Long P.E."/>
            <person name="Banfield J.F."/>
        </authorList>
    </citation>
    <scope>NUCLEOTIDE SEQUENCE [LARGE SCALE GENOMIC DNA]</scope>
</reference>
<comment type="caution">
    <text evidence="1">The sequence shown here is derived from an EMBL/GenBank/DDBJ whole genome shotgun (WGS) entry which is preliminary data.</text>
</comment>
<name>K1XWZ2_9BACT</name>